<comment type="caution">
    <text evidence="8">The sequence shown here is derived from an EMBL/GenBank/DDBJ whole genome shotgun (WGS) entry which is preliminary data.</text>
</comment>
<dbReference type="GO" id="GO:0004497">
    <property type="term" value="F:monooxygenase activity"/>
    <property type="evidence" value="ECO:0007669"/>
    <property type="project" value="InterPro"/>
</dbReference>
<feature type="transmembrane region" description="Helical" evidence="7">
    <location>
        <begin position="12"/>
        <end position="34"/>
    </location>
</feature>
<evidence type="ECO:0000313" key="8">
    <source>
        <dbReference type="EMBL" id="PNS21181.1"/>
    </source>
</evidence>
<dbReference type="Pfam" id="PF00067">
    <property type="entry name" value="p450"/>
    <property type="match status" value="1"/>
</dbReference>
<dbReference type="Gene3D" id="1.10.630.10">
    <property type="entry name" value="Cytochrome P450"/>
    <property type="match status" value="1"/>
</dbReference>
<dbReference type="PANTHER" id="PTHR24304:SF2">
    <property type="entry name" value="24-HYDROXYCHOLESTEROL 7-ALPHA-HYDROXYLASE"/>
    <property type="match status" value="1"/>
</dbReference>
<dbReference type="CDD" id="cd00302">
    <property type="entry name" value="cytochrome_P450"/>
    <property type="match status" value="1"/>
</dbReference>
<dbReference type="SUPFAM" id="SSF48264">
    <property type="entry name" value="Cytochrome P450"/>
    <property type="match status" value="1"/>
</dbReference>
<proteinExistence type="inferred from homology"/>
<dbReference type="InterPro" id="IPR050529">
    <property type="entry name" value="CYP450_sterol_14alpha_dmase"/>
</dbReference>
<keyword evidence="5 6" id="KW-0408">Iron</keyword>
<evidence type="ECO:0000256" key="2">
    <source>
        <dbReference type="ARBA" id="ARBA00010617"/>
    </source>
</evidence>
<evidence type="ECO:0000256" key="1">
    <source>
        <dbReference type="ARBA" id="ARBA00001971"/>
    </source>
</evidence>
<dbReference type="EMBL" id="NKHZ01000012">
    <property type="protein sequence ID" value="PNS21181.1"/>
    <property type="molecule type" value="Genomic_DNA"/>
</dbReference>
<dbReference type="STRING" id="2082308.A0A2K1R1M2"/>
<dbReference type="InterPro" id="IPR036396">
    <property type="entry name" value="Cyt_P450_sf"/>
</dbReference>
<keyword evidence="9" id="KW-1185">Reference proteome</keyword>
<dbReference type="GO" id="GO:0005506">
    <property type="term" value="F:iron ion binding"/>
    <property type="evidence" value="ECO:0007669"/>
    <property type="project" value="InterPro"/>
</dbReference>
<dbReference type="OrthoDB" id="1055148at2759"/>
<comment type="cofactor">
    <cofactor evidence="1 6">
        <name>heme</name>
        <dbReference type="ChEBI" id="CHEBI:30413"/>
    </cofactor>
</comment>
<reference evidence="8 9" key="1">
    <citation type="submission" date="2017-06" db="EMBL/GenBank/DDBJ databases">
        <title>Draft genome sequence of a variant of Elsinoe murrayae.</title>
        <authorList>
            <person name="Cheng Q."/>
        </authorList>
    </citation>
    <scope>NUCLEOTIDE SEQUENCE [LARGE SCALE GENOMIC DNA]</scope>
    <source>
        <strain evidence="8 9">CQ-2017a</strain>
    </source>
</reference>
<gene>
    <name evidence="8" type="ORF">CAC42_3519</name>
</gene>
<evidence type="ECO:0000313" key="9">
    <source>
        <dbReference type="Proteomes" id="UP000243797"/>
    </source>
</evidence>
<accession>A0A2K1R1M2</accession>
<dbReference type="PANTHER" id="PTHR24304">
    <property type="entry name" value="CYTOCHROME P450 FAMILY 7"/>
    <property type="match status" value="1"/>
</dbReference>
<organism evidence="8 9">
    <name type="scientific">Sphaceloma murrayae</name>
    <dbReference type="NCBI Taxonomy" id="2082308"/>
    <lineage>
        <taxon>Eukaryota</taxon>
        <taxon>Fungi</taxon>
        <taxon>Dikarya</taxon>
        <taxon>Ascomycota</taxon>
        <taxon>Pezizomycotina</taxon>
        <taxon>Dothideomycetes</taxon>
        <taxon>Dothideomycetidae</taxon>
        <taxon>Myriangiales</taxon>
        <taxon>Elsinoaceae</taxon>
        <taxon>Sphaceloma</taxon>
    </lineage>
</organism>
<evidence type="ECO:0000256" key="3">
    <source>
        <dbReference type="ARBA" id="ARBA00022617"/>
    </source>
</evidence>
<evidence type="ECO:0000256" key="5">
    <source>
        <dbReference type="ARBA" id="ARBA00023004"/>
    </source>
</evidence>
<dbReference type="InterPro" id="IPR001128">
    <property type="entry name" value="Cyt_P450"/>
</dbReference>
<dbReference type="InParanoid" id="A0A2K1R1M2"/>
<evidence type="ECO:0000256" key="6">
    <source>
        <dbReference type="PIRSR" id="PIRSR602403-1"/>
    </source>
</evidence>
<dbReference type="Proteomes" id="UP000243797">
    <property type="component" value="Unassembled WGS sequence"/>
</dbReference>
<keyword evidence="7" id="KW-0812">Transmembrane</keyword>
<keyword evidence="4 6" id="KW-0479">Metal-binding</keyword>
<evidence type="ECO:0008006" key="10">
    <source>
        <dbReference type="Google" id="ProtNLM"/>
    </source>
</evidence>
<protein>
    <recommendedName>
        <fullName evidence="10">Cytochrome P450</fullName>
    </recommendedName>
</protein>
<evidence type="ECO:0000256" key="4">
    <source>
        <dbReference type="ARBA" id="ARBA00022723"/>
    </source>
</evidence>
<comment type="similarity">
    <text evidence="2">Belongs to the cytochrome P450 family.</text>
</comment>
<dbReference type="AlphaFoldDB" id="A0A2K1R1M2"/>
<feature type="binding site" description="axial binding residue" evidence="6">
    <location>
        <position position="456"/>
    </location>
    <ligand>
        <name>heme</name>
        <dbReference type="ChEBI" id="CHEBI:30413"/>
    </ligand>
    <ligandPart>
        <name>Fe</name>
        <dbReference type="ChEBI" id="CHEBI:18248"/>
    </ligandPart>
</feature>
<dbReference type="InterPro" id="IPR002403">
    <property type="entry name" value="Cyt_P450_E_grp-IV"/>
</dbReference>
<evidence type="ECO:0000256" key="7">
    <source>
        <dbReference type="SAM" id="Phobius"/>
    </source>
</evidence>
<sequence>MAVSQLLPYPELLSPTYALIAVGSVLAGLISFLYHNRTFIPDKAPKLVQGWPILGSMGFWTARFDFHHQNSQRTETGRFSFLCGQKPVVALSGAKDRKFFFESAKLNFYKGYEGLLAGTPPAPKGASKASDDQSDSGKYFPRRLITLMKREQFVKGLPYLISDTRDRIKELVDQPVKTTDPFESIYRIVFQLTMRTVACREIAEDRKTLDQILHMYEMVEAANTPAVVMYPRLPSYAMLKRIYGGSRIFMIFDRIIKERQRTGRREDDPMQFLMDQGDDTLKIITFVMGALFAGQLNSGINAAWVLTYLAAHPEWKAACHREVLSVAAKYSPDTSLTLTERLALVPLEGWESEFPIADACLRESIRLNTNGAAFRKNDTGAPIIIGDEIIPADWYVTYPVGNVHRDPSLYPDPNSWRPDRWINVNGGPATGPLAAEKLHEGAVHPFIGWGAARHPCLGMRFAKLEQNVIVAFWTAAFDWELEQPEKGVPDIDLNALSAEKPKRKVAFRYCERERRGDSLVS</sequence>
<keyword evidence="7" id="KW-0472">Membrane</keyword>
<keyword evidence="3 6" id="KW-0349">Heme</keyword>
<dbReference type="GO" id="GO:0016705">
    <property type="term" value="F:oxidoreductase activity, acting on paired donors, with incorporation or reduction of molecular oxygen"/>
    <property type="evidence" value="ECO:0007669"/>
    <property type="project" value="InterPro"/>
</dbReference>
<dbReference type="PRINTS" id="PR00465">
    <property type="entry name" value="EP450IV"/>
</dbReference>
<name>A0A2K1R1M2_9PEZI</name>
<dbReference type="GO" id="GO:0020037">
    <property type="term" value="F:heme binding"/>
    <property type="evidence" value="ECO:0007669"/>
    <property type="project" value="InterPro"/>
</dbReference>
<keyword evidence="7" id="KW-1133">Transmembrane helix</keyword>